<gene>
    <name evidence="1" type="primary">bzz1_1</name>
    <name evidence="1" type="ORF">LPJ66_008284</name>
</gene>
<accession>A0ACC1ICM7</accession>
<keyword evidence="2" id="KW-1185">Reference proteome</keyword>
<dbReference type="Proteomes" id="UP001150581">
    <property type="component" value="Unassembled WGS sequence"/>
</dbReference>
<name>A0ACC1ICM7_9FUNG</name>
<comment type="caution">
    <text evidence="1">The sequence shown here is derived from an EMBL/GenBank/DDBJ whole genome shotgun (WGS) entry which is preliminary data.</text>
</comment>
<feature type="non-terminal residue" evidence="1">
    <location>
        <position position="244"/>
    </location>
</feature>
<sequence length="244" mass="27324">MTFGSELKPNEFGAINGHIEKQLEVYGGLSKLLAEKAAAEKEYGRKVLELARVFQGQLATIYEAKDGAGIGSLALTEAEIAATTPLELLPAAHSWAMHLEEEGRLHVQLASKLSGDVADELRQAFDSLGDMRKRTLDFYQRLLAERDRAFDQKDKARAQYEACAKTLAASRQKQERATTEKEQERHRQKADRDASARNQTKNEYILQVHVANHVKQAVNCSFTPRIMDSMQAIGEQRVATVKRL</sequence>
<reference evidence="1" key="1">
    <citation type="submission" date="2022-07" db="EMBL/GenBank/DDBJ databases">
        <title>Phylogenomic reconstructions and comparative analyses of Kickxellomycotina fungi.</title>
        <authorList>
            <person name="Reynolds N.K."/>
            <person name="Stajich J.E."/>
            <person name="Barry K."/>
            <person name="Grigoriev I.V."/>
            <person name="Crous P."/>
            <person name="Smith M.E."/>
        </authorList>
    </citation>
    <scope>NUCLEOTIDE SEQUENCE</scope>
    <source>
        <strain evidence="1">Benny 63K</strain>
    </source>
</reference>
<evidence type="ECO:0000313" key="2">
    <source>
        <dbReference type="Proteomes" id="UP001150581"/>
    </source>
</evidence>
<organism evidence="1 2">
    <name type="scientific">Kickxella alabastrina</name>
    <dbReference type="NCBI Taxonomy" id="61397"/>
    <lineage>
        <taxon>Eukaryota</taxon>
        <taxon>Fungi</taxon>
        <taxon>Fungi incertae sedis</taxon>
        <taxon>Zoopagomycota</taxon>
        <taxon>Kickxellomycotina</taxon>
        <taxon>Kickxellomycetes</taxon>
        <taxon>Kickxellales</taxon>
        <taxon>Kickxellaceae</taxon>
        <taxon>Kickxella</taxon>
    </lineage>
</organism>
<protein>
    <submittedName>
        <fullName evidence="1">Protein BZZ1</fullName>
    </submittedName>
</protein>
<dbReference type="EMBL" id="JANBPG010001634">
    <property type="protein sequence ID" value="KAJ1888986.1"/>
    <property type="molecule type" value="Genomic_DNA"/>
</dbReference>
<evidence type="ECO:0000313" key="1">
    <source>
        <dbReference type="EMBL" id="KAJ1888986.1"/>
    </source>
</evidence>
<proteinExistence type="predicted"/>